<dbReference type="GO" id="GO:0009982">
    <property type="term" value="F:pseudouridine synthase activity"/>
    <property type="evidence" value="ECO:0007669"/>
    <property type="project" value="InterPro"/>
</dbReference>
<evidence type="ECO:0000313" key="8">
    <source>
        <dbReference type="EMBL" id="PQM31719.1"/>
    </source>
</evidence>
<dbReference type="InterPro" id="IPR020103">
    <property type="entry name" value="PsdUridine_synth_cat_dom_sf"/>
</dbReference>
<evidence type="ECO:0000313" key="9">
    <source>
        <dbReference type="Proteomes" id="UP000031565"/>
    </source>
</evidence>
<dbReference type="RefSeq" id="WP_040093734.1">
    <property type="nucleotide sequence ID" value="NZ_CM020866.1"/>
</dbReference>
<proteinExistence type="inferred from homology"/>
<keyword evidence="6" id="KW-0694">RNA-binding</keyword>
<feature type="domain" description="Pseudouridine synthase RsuA/RluA-like" evidence="7">
    <location>
        <begin position="100"/>
        <end position="257"/>
    </location>
</feature>
<dbReference type="InterPro" id="IPR006145">
    <property type="entry name" value="PsdUridine_synth_RsuA/RluA"/>
</dbReference>
<comment type="catalytic activity">
    <reaction evidence="1">
        <text>a uridine in RNA = a pseudouridine in RNA</text>
        <dbReference type="Rhea" id="RHEA:48348"/>
        <dbReference type="Rhea" id="RHEA-COMP:12068"/>
        <dbReference type="Rhea" id="RHEA-COMP:12069"/>
        <dbReference type="ChEBI" id="CHEBI:65314"/>
        <dbReference type="ChEBI" id="CHEBI:65315"/>
    </reaction>
</comment>
<dbReference type="Gene3D" id="3.10.290.10">
    <property type="entry name" value="RNA-binding S4 domain"/>
    <property type="match status" value="1"/>
</dbReference>
<dbReference type="AlphaFoldDB" id="A0A2P6FE32"/>
<evidence type="ECO:0000256" key="6">
    <source>
        <dbReference type="PROSITE-ProRule" id="PRU00182"/>
    </source>
</evidence>
<dbReference type="GO" id="GO:0140098">
    <property type="term" value="F:catalytic activity, acting on RNA"/>
    <property type="evidence" value="ECO:0007669"/>
    <property type="project" value="UniProtKB-ARBA"/>
</dbReference>
<keyword evidence="9" id="KW-1185">Reference proteome</keyword>
<organism evidence="8 9">
    <name type="scientific">Spiroplasma poulsonii</name>
    <dbReference type="NCBI Taxonomy" id="2138"/>
    <lineage>
        <taxon>Bacteria</taxon>
        <taxon>Bacillati</taxon>
        <taxon>Mycoplasmatota</taxon>
        <taxon>Mollicutes</taxon>
        <taxon>Entomoplasmatales</taxon>
        <taxon>Spiroplasmataceae</taxon>
        <taxon>Spiroplasma</taxon>
    </lineage>
</organism>
<dbReference type="Pfam" id="PF00849">
    <property type="entry name" value="PseudoU_synth_2"/>
    <property type="match status" value="1"/>
</dbReference>
<comment type="similarity">
    <text evidence="2">Belongs to the pseudouridine synthase RluA family.</text>
</comment>
<accession>A0A2P6FE32</accession>
<dbReference type="Gene3D" id="3.30.2350.10">
    <property type="entry name" value="Pseudouridine synthase"/>
    <property type="match status" value="1"/>
</dbReference>
<name>A0A2P6FE32_9MOLU</name>
<dbReference type="GO" id="GO:0006396">
    <property type="term" value="P:RNA processing"/>
    <property type="evidence" value="ECO:0007669"/>
    <property type="project" value="UniProtKB-ARBA"/>
</dbReference>
<sequence length="312" mass="36294">MEQKTIITLTVKNNDVNQTIFNFMKKMFQTTSLSVLYKLFRNKKIKVNNKIMKERNYKLQLGDQILIFDKNLVITERKQQIAETDSASEKVAVVYEDQSILVVDKPHGVEMHSTFNSSLDGMVQSYLMQKGAYHPQTEQSFVISHIHRLDKLTRGLVLYAKNKISLDLLLKKINQKEYIEKKYLTQCEGIITEDEFTVTGYLVKDESEQKMIFSLTEQPNSKKAITYFKVLTRTLNTTWLEVTLGTGRKHQIRASLSYLQHPIINDVKYGAKRIAKKYMIGLYATTLVFHQLPEPLEYLNEKVIKILENIIE</sequence>
<dbReference type="GO" id="GO:0003723">
    <property type="term" value="F:RNA binding"/>
    <property type="evidence" value="ECO:0007669"/>
    <property type="project" value="UniProtKB-KW"/>
</dbReference>
<evidence type="ECO:0000256" key="5">
    <source>
        <dbReference type="ARBA" id="ARBA00033164"/>
    </source>
</evidence>
<dbReference type="EMBL" id="JTLV02000001">
    <property type="protein sequence ID" value="PQM31719.1"/>
    <property type="molecule type" value="Genomic_DNA"/>
</dbReference>
<keyword evidence="3 8" id="KW-0413">Isomerase</keyword>
<dbReference type="CDD" id="cd02869">
    <property type="entry name" value="PseudoU_synth_RluA_like"/>
    <property type="match status" value="1"/>
</dbReference>
<dbReference type="PANTHER" id="PTHR21600:SF83">
    <property type="entry name" value="PSEUDOURIDYLATE SYNTHASE RPUSD4, MITOCHONDRIAL"/>
    <property type="match status" value="1"/>
</dbReference>
<dbReference type="PROSITE" id="PS50889">
    <property type="entry name" value="S4"/>
    <property type="match status" value="1"/>
</dbReference>
<evidence type="ECO:0000256" key="1">
    <source>
        <dbReference type="ARBA" id="ARBA00000073"/>
    </source>
</evidence>
<dbReference type="CDD" id="cd00165">
    <property type="entry name" value="S4"/>
    <property type="match status" value="1"/>
</dbReference>
<evidence type="ECO:0000256" key="4">
    <source>
        <dbReference type="ARBA" id="ARBA00031870"/>
    </source>
</evidence>
<dbReference type="GO" id="GO:0001522">
    <property type="term" value="P:pseudouridine synthesis"/>
    <property type="evidence" value="ECO:0007669"/>
    <property type="project" value="InterPro"/>
</dbReference>
<dbReference type="Proteomes" id="UP000031565">
    <property type="component" value="Unassembled WGS sequence"/>
</dbReference>
<comment type="caution">
    <text evidence="8">The sequence shown here is derived from an EMBL/GenBank/DDBJ whole genome shotgun (WGS) entry which is preliminary data.</text>
</comment>
<reference evidence="8 9" key="1">
    <citation type="journal article" date="2015" name="MBio">
        <title>Genome sequence of the Drosophila melanogaster male-killing Spiroplasma strain MSRO endosymbiont.</title>
        <authorList>
            <person name="Paredes J.C."/>
            <person name="Herren J.K."/>
            <person name="Schupfer F."/>
            <person name="Marin R."/>
            <person name="Claverol S."/>
            <person name="Kuo C.H."/>
            <person name="Lemaitre B."/>
            <person name="Beven L."/>
        </authorList>
    </citation>
    <scope>NUCLEOTIDE SEQUENCE [LARGE SCALE GENOMIC DNA]</scope>
    <source>
        <strain evidence="8 9">MSRO</strain>
    </source>
</reference>
<evidence type="ECO:0000256" key="2">
    <source>
        <dbReference type="ARBA" id="ARBA00010876"/>
    </source>
</evidence>
<dbReference type="PANTHER" id="PTHR21600">
    <property type="entry name" value="MITOCHONDRIAL RNA PSEUDOURIDINE SYNTHASE"/>
    <property type="match status" value="1"/>
</dbReference>
<dbReference type="SUPFAM" id="SSF55120">
    <property type="entry name" value="Pseudouridine synthase"/>
    <property type="match status" value="1"/>
</dbReference>
<dbReference type="STRING" id="2138.SMSRO_v1c14960"/>
<protein>
    <recommendedName>
        <fullName evidence="4">RNA pseudouridylate synthase</fullName>
    </recommendedName>
    <alternativeName>
        <fullName evidence="5">RNA-uridine isomerase</fullName>
    </alternativeName>
</protein>
<evidence type="ECO:0000256" key="3">
    <source>
        <dbReference type="ARBA" id="ARBA00023235"/>
    </source>
</evidence>
<evidence type="ECO:0000259" key="7">
    <source>
        <dbReference type="Pfam" id="PF00849"/>
    </source>
</evidence>
<dbReference type="SUPFAM" id="SSF55174">
    <property type="entry name" value="Alpha-L RNA-binding motif"/>
    <property type="match status" value="1"/>
</dbReference>
<dbReference type="OrthoDB" id="9807829at2"/>
<dbReference type="InterPro" id="IPR036986">
    <property type="entry name" value="S4_RNA-bd_sf"/>
</dbReference>
<dbReference type="InterPro" id="IPR050188">
    <property type="entry name" value="RluA_PseudoU_synthase"/>
</dbReference>
<gene>
    <name evidence="8" type="primary">rluC</name>
    <name evidence="8" type="ORF">SMSRO_SF015700</name>
</gene>